<dbReference type="FunFam" id="3.30.9.10:FF:000018">
    <property type="entry name" value="D-amino acid oxidase, putative"/>
    <property type="match status" value="1"/>
</dbReference>
<dbReference type="EC" id="1.4.3.3" evidence="8"/>
<dbReference type="AlphaFoldDB" id="A0A6G1LKT6"/>
<dbReference type="PROSITE" id="PS00677">
    <property type="entry name" value="DAO"/>
    <property type="match status" value="1"/>
</dbReference>
<dbReference type="GO" id="GO:0005782">
    <property type="term" value="C:peroxisomal matrix"/>
    <property type="evidence" value="ECO:0007669"/>
    <property type="project" value="UniProtKB-SubCell"/>
</dbReference>
<keyword evidence="6" id="KW-0560">Oxidoreductase</keyword>
<dbReference type="GO" id="GO:0003884">
    <property type="term" value="F:D-amino-acid oxidase activity"/>
    <property type="evidence" value="ECO:0007669"/>
    <property type="project" value="UniProtKB-EC"/>
</dbReference>
<keyword evidence="13" id="KW-1185">Reference proteome</keyword>
<evidence type="ECO:0000256" key="6">
    <source>
        <dbReference type="ARBA" id="ARBA00023002"/>
    </source>
</evidence>
<evidence type="ECO:0000256" key="2">
    <source>
        <dbReference type="ARBA" id="ARBA00004253"/>
    </source>
</evidence>
<reference evidence="12" key="1">
    <citation type="journal article" date="2020" name="Stud. Mycol.">
        <title>101 Dothideomycetes genomes: a test case for predicting lifestyles and emergence of pathogens.</title>
        <authorList>
            <person name="Haridas S."/>
            <person name="Albert R."/>
            <person name="Binder M."/>
            <person name="Bloem J."/>
            <person name="Labutti K."/>
            <person name="Salamov A."/>
            <person name="Andreopoulos B."/>
            <person name="Baker S."/>
            <person name="Barry K."/>
            <person name="Bills G."/>
            <person name="Bluhm B."/>
            <person name="Cannon C."/>
            <person name="Castanera R."/>
            <person name="Culley D."/>
            <person name="Daum C."/>
            <person name="Ezra D."/>
            <person name="Gonzalez J."/>
            <person name="Henrissat B."/>
            <person name="Kuo A."/>
            <person name="Liang C."/>
            <person name="Lipzen A."/>
            <person name="Lutzoni F."/>
            <person name="Magnuson J."/>
            <person name="Mondo S."/>
            <person name="Nolan M."/>
            <person name="Ohm R."/>
            <person name="Pangilinan J."/>
            <person name="Park H.-J."/>
            <person name="Ramirez L."/>
            <person name="Alfaro M."/>
            <person name="Sun H."/>
            <person name="Tritt A."/>
            <person name="Yoshinaga Y."/>
            <person name="Zwiers L.-H."/>
            <person name="Turgeon B."/>
            <person name="Goodwin S."/>
            <person name="Spatafora J."/>
            <person name="Crous P."/>
            <person name="Grigoriev I."/>
        </authorList>
    </citation>
    <scope>NUCLEOTIDE SEQUENCE</scope>
    <source>
        <strain evidence="12">CBS 116005</strain>
    </source>
</reference>
<accession>A0A6G1LKT6</accession>
<dbReference type="GO" id="GO:0071949">
    <property type="term" value="F:FAD binding"/>
    <property type="evidence" value="ECO:0007669"/>
    <property type="project" value="InterPro"/>
</dbReference>
<feature type="binding site" evidence="10">
    <location>
        <position position="349"/>
    </location>
    <ligand>
        <name>D-dopa</name>
        <dbReference type="ChEBI" id="CHEBI:149689"/>
    </ligand>
</feature>
<name>A0A6G1LKT6_9PEZI</name>
<dbReference type="PANTHER" id="PTHR11530:SF16">
    <property type="entry name" value="D-AMINO ACID OXIDASE (AFU_ORTHOLOGUE AFUA_5G11290)"/>
    <property type="match status" value="1"/>
</dbReference>
<evidence type="ECO:0000256" key="9">
    <source>
        <dbReference type="ARBA" id="ARBA00049547"/>
    </source>
</evidence>
<comment type="catalytic activity">
    <reaction evidence="9">
        <text>a D-alpha-amino acid + O2 + H2O = a 2-oxocarboxylate + H2O2 + NH4(+)</text>
        <dbReference type="Rhea" id="RHEA:21816"/>
        <dbReference type="ChEBI" id="CHEBI:15377"/>
        <dbReference type="ChEBI" id="CHEBI:15379"/>
        <dbReference type="ChEBI" id="CHEBI:16240"/>
        <dbReference type="ChEBI" id="CHEBI:28938"/>
        <dbReference type="ChEBI" id="CHEBI:35179"/>
        <dbReference type="ChEBI" id="CHEBI:59871"/>
        <dbReference type="EC" id="1.4.3.3"/>
    </reaction>
    <physiologicalReaction direction="left-to-right" evidence="9">
        <dbReference type="Rhea" id="RHEA:21817"/>
    </physiologicalReaction>
</comment>
<dbReference type="PIRSF" id="PIRSF000189">
    <property type="entry name" value="D-aa_oxidase"/>
    <property type="match status" value="1"/>
</dbReference>
<dbReference type="InterPro" id="IPR023209">
    <property type="entry name" value="DAO"/>
</dbReference>
<dbReference type="Gene3D" id="3.40.50.720">
    <property type="entry name" value="NAD(P)-binding Rossmann-like Domain"/>
    <property type="match status" value="1"/>
</dbReference>
<gene>
    <name evidence="12" type="ORF">EJ03DRAFT_380449</name>
</gene>
<evidence type="ECO:0000259" key="11">
    <source>
        <dbReference type="Pfam" id="PF01266"/>
    </source>
</evidence>
<dbReference type="InterPro" id="IPR006076">
    <property type="entry name" value="FAD-dep_OxRdtase"/>
</dbReference>
<dbReference type="SUPFAM" id="SSF51971">
    <property type="entry name" value="Nucleotide-binding domain"/>
    <property type="match status" value="1"/>
</dbReference>
<sequence length="376" mass="40521">MPSNIVVLGAGVTGLTTALVLARSGRHDVTIIAKHMPGDYDIEYASPWAGANYMPGLSRKTESSDSATGTDSQTYERKTWPELSRLATDTPEAGVHFQDTILYRRSKDVGTPVGNWFSELLKEDAWFKDFVPNFRVLPKSDLPDGIDGGTGFGSVCINTALYLPWLTSQCLKHGVKVRRGIVNHIVDAASLHHSGRRADLIVNATGLSSLKLGGVEDKALYPGRGQIVVVRNDPFNKMYSISGTDDGPDEATYIMHRAAGGGCILGGCLQKDNWESQPDPNLAIRIMKRCVELCPQLVPEGKGIEALSIVRHGVGLRPMRIGGPRVEKEIVTGLDGKQVPVVHNYGHGGYGYQTSYGAAAVAEGLVEEALGTKARL</sequence>
<evidence type="ECO:0000313" key="12">
    <source>
        <dbReference type="EMBL" id="KAF2772784.1"/>
    </source>
</evidence>
<feature type="binding site" evidence="10">
    <location>
        <position position="317"/>
    </location>
    <ligand>
        <name>D-dopa</name>
        <dbReference type="ChEBI" id="CHEBI:149689"/>
    </ligand>
</feature>
<keyword evidence="4" id="KW-0285">Flavoprotein</keyword>
<evidence type="ECO:0000256" key="3">
    <source>
        <dbReference type="ARBA" id="ARBA00006730"/>
    </source>
</evidence>
<comment type="similarity">
    <text evidence="3">Belongs to the DAMOX/DASOX family.</text>
</comment>
<feature type="domain" description="FAD dependent oxidoreductase" evidence="11">
    <location>
        <begin position="5"/>
        <end position="361"/>
    </location>
</feature>
<dbReference type="PANTHER" id="PTHR11530">
    <property type="entry name" value="D-AMINO ACID OXIDASE"/>
    <property type="match status" value="1"/>
</dbReference>
<organism evidence="12 13">
    <name type="scientific">Teratosphaeria nubilosa</name>
    <dbReference type="NCBI Taxonomy" id="161662"/>
    <lineage>
        <taxon>Eukaryota</taxon>
        <taxon>Fungi</taxon>
        <taxon>Dikarya</taxon>
        <taxon>Ascomycota</taxon>
        <taxon>Pezizomycotina</taxon>
        <taxon>Dothideomycetes</taxon>
        <taxon>Dothideomycetidae</taxon>
        <taxon>Mycosphaerellales</taxon>
        <taxon>Teratosphaeriaceae</taxon>
        <taxon>Teratosphaeria</taxon>
    </lineage>
</organism>
<keyword evidence="5 10" id="KW-0274">FAD</keyword>
<evidence type="ECO:0000256" key="10">
    <source>
        <dbReference type="PIRSR" id="PIRSR000189-1"/>
    </source>
</evidence>
<evidence type="ECO:0000256" key="5">
    <source>
        <dbReference type="ARBA" id="ARBA00022827"/>
    </source>
</evidence>
<dbReference type="Proteomes" id="UP000799436">
    <property type="component" value="Unassembled WGS sequence"/>
</dbReference>
<protein>
    <recommendedName>
        <fullName evidence="8">D-amino-acid oxidase</fullName>
        <ecNumber evidence="8">1.4.3.3</ecNumber>
    </recommendedName>
</protein>
<dbReference type="InterPro" id="IPR006181">
    <property type="entry name" value="D-amino_acid_oxidase_CS"/>
</dbReference>
<dbReference type="SUPFAM" id="SSF54373">
    <property type="entry name" value="FAD-linked reductases, C-terminal domain"/>
    <property type="match status" value="1"/>
</dbReference>
<evidence type="ECO:0000256" key="7">
    <source>
        <dbReference type="ARBA" id="ARBA00023140"/>
    </source>
</evidence>
<evidence type="ECO:0000256" key="8">
    <source>
        <dbReference type="ARBA" id="ARBA00039101"/>
    </source>
</evidence>
<proteinExistence type="inferred from homology"/>
<dbReference type="OrthoDB" id="409956at2759"/>
<dbReference type="GO" id="GO:0019478">
    <property type="term" value="P:D-amino acid catabolic process"/>
    <property type="evidence" value="ECO:0007669"/>
    <property type="project" value="TreeGrafter"/>
</dbReference>
<evidence type="ECO:0000313" key="13">
    <source>
        <dbReference type="Proteomes" id="UP000799436"/>
    </source>
</evidence>
<evidence type="ECO:0000256" key="1">
    <source>
        <dbReference type="ARBA" id="ARBA00001974"/>
    </source>
</evidence>
<keyword evidence="7" id="KW-0576">Peroxisome</keyword>
<dbReference type="Gene3D" id="3.30.9.10">
    <property type="entry name" value="D-Amino Acid Oxidase, subunit A, domain 2"/>
    <property type="match status" value="1"/>
</dbReference>
<feature type="binding site" evidence="10">
    <location>
        <position position="253"/>
    </location>
    <ligand>
        <name>D-dopa</name>
        <dbReference type="ChEBI" id="CHEBI:149689"/>
    </ligand>
</feature>
<feature type="binding site" evidence="10">
    <location>
        <position position="205"/>
    </location>
    <ligand>
        <name>FAD</name>
        <dbReference type="ChEBI" id="CHEBI:57692"/>
    </ligand>
</feature>
<comment type="cofactor">
    <cofactor evidence="1 10">
        <name>FAD</name>
        <dbReference type="ChEBI" id="CHEBI:57692"/>
    </cofactor>
</comment>
<dbReference type="EMBL" id="ML995813">
    <property type="protein sequence ID" value="KAF2772784.1"/>
    <property type="molecule type" value="Genomic_DNA"/>
</dbReference>
<evidence type="ECO:0000256" key="4">
    <source>
        <dbReference type="ARBA" id="ARBA00022630"/>
    </source>
</evidence>
<comment type="subcellular location">
    <subcellularLocation>
        <location evidence="2">Peroxisome matrix</location>
    </subcellularLocation>
</comment>
<dbReference type="Pfam" id="PF01266">
    <property type="entry name" value="DAO"/>
    <property type="match status" value="1"/>
</dbReference>